<accession>A0ABY4W1G3</accession>
<comment type="cofactor">
    <cofactor evidence="3">
        <name>Zn(2+)</name>
        <dbReference type="ChEBI" id="CHEBI:29105"/>
    </cofactor>
</comment>
<reference evidence="5" key="1">
    <citation type="submission" date="2022-06" db="EMBL/GenBank/DDBJ databases">
        <title>Sneathiella actinostolidae sp. nov., isolated from a sea anemonein the Western Pacific Ocean.</title>
        <authorList>
            <person name="Wei M.J."/>
        </authorList>
    </citation>
    <scope>NUCLEOTIDE SEQUENCE</scope>
    <source>
        <strain evidence="5">PHK-P5</strain>
    </source>
</reference>
<dbReference type="InterPro" id="IPR036589">
    <property type="entry name" value="HCY_dom_sf"/>
</dbReference>
<feature type="binding site" evidence="3">
    <location>
        <position position="275"/>
    </location>
    <ligand>
        <name>Zn(2+)</name>
        <dbReference type="ChEBI" id="CHEBI:29105"/>
    </ligand>
</feature>
<dbReference type="PANTHER" id="PTHR11103">
    <property type="entry name" value="SLR1189 PROTEIN"/>
    <property type="match status" value="1"/>
</dbReference>
<evidence type="ECO:0000313" key="5">
    <source>
        <dbReference type="EMBL" id="USG60802.1"/>
    </source>
</evidence>
<keyword evidence="3" id="KW-0862">Zinc</keyword>
<dbReference type="InterPro" id="IPR003726">
    <property type="entry name" value="HCY_dom"/>
</dbReference>
<gene>
    <name evidence="5" type="ORF">NBZ79_16710</name>
</gene>
<dbReference type="RefSeq" id="WP_251933682.1">
    <property type="nucleotide sequence ID" value="NZ_CP098747.1"/>
</dbReference>
<dbReference type="InterPro" id="IPR017226">
    <property type="entry name" value="BHMT-like"/>
</dbReference>
<keyword evidence="3" id="KW-0479">Metal-binding</keyword>
<keyword evidence="1 3" id="KW-0489">Methyltransferase</keyword>
<keyword evidence="6" id="KW-1185">Reference proteome</keyword>
<dbReference type="PIRSF" id="PIRSF037505">
    <property type="entry name" value="Betaine_HMT"/>
    <property type="match status" value="1"/>
</dbReference>
<feature type="domain" description="Hcy-binding" evidence="4">
    <location>
        <begin position="1"/>
        <end position="290"/>
    </location>
</feature>
<feature type="binding site" evidence="3">
    <location>
        <position position="202"/>
    </location>
    <ligand>
        <name>Zn(2+)</name>
        <dbReference type="ChEBI" id="CHEBI:29105"/>
    </ligand>
</feature>
<sequence length="298" mass="32739">MADITLLDGSIGQEIVNRSEDRATPLWSTAVMMENPEIVADVHRDYFKSGATIATTNTYAVHRDRLRPENLEDQFDLLLDNAMTMAEQARRSYSSARIALSLGPLVASYRPETCPIPEIAESLYREIISKLADRADIVVAETMSSLRQAEGALRAMQGSEKLNWVAMTVDDFDGTKLRSGEPLSHMQSLVDLYQPDALLINCSRPEAVSAALEILNEFGKPFGAYANGFTKITKEFLVDSATIEALHERDDLGPEAYGDFAMGWVAQGATIIGGCCEIGPDHISEIARRLKEGGHSIR</sequence>
<evidence type="ECO:0000256" key="2">
    <source>
        <dbReference type="ARBA" id="ARBA00022679"/>
    </source>
</evidence>
<dbReference type="Gene3D" id="3.20.20.330">
    <property type="entry name" value="Homocysteine-binding-like domain"/>
    <property type="match status" value="1"/>
</dbReference>
<organism evidence="5 6">
    <name type="scientific">Sneathiella marina</name>
    <dbReference type="NCBI Taxonomy" id="2950108"/>
    <lineage>
        <taxon>Bacteria</taxon>
        <taxon>Pseudomonadati</taxon>
        <taxon>Pseudomonadota</taxon>
        <taxon>Alphaproteobacteria</taxon>
        <taxon>Sneathiellales</taxon>
        <taxon>Sneathiellaceae</taxon>
        <taxon>Sneathiella</taxon>
    </lineage>
</organism>
<protein>
    <submittedName>
        <fullName evidence="5">Homocysteine S-methyltransferase family protein</fullName>
    </submittedName>
</protein>
<evidence type="ECO:0000313" key="6">
    <source>
        <dbReference type="Proteomes" id="UP001056291"/>
    </source>
</evidence>
<proteinExistence type="predicted"/>
<name>A0ABY4W1G3_9PROT</name>
<dbReference type="PANTHER" id="PTHR11103:SF18">
    <property type="entry name" value="SLR1189 PROTEIN"/>
    <property type="match status" value="1"/>
</dbReference>
<evidence type="ECO:0000256" key="3">
    <source>
        <dbReference type="PROSITE-ProRule" id="PRU00333"/>
    </source>
</evidence>
<dbReference type="Proteomes" id="UP001056291">
    <property type="component" value="Chromosome"/>
</dbReference>
<dbReference type="PROSITE" id="PS50970">
    <property type="entry name" value="HCY"/>
    <property type="match status" value="1"/>
</dbReference>
<dbReference type="SUPFAM" id="SSF82282">
    <property type="entry name" value="Homocysteine S-methyltransferase"/>
    <property type="match status" value="1"/>
</dbReference>
<evidence type="ECO:0000256" key="1">
    <source>
        <dbReference type="ARBA" id="ARBA00022603"/>
    </source>
</evidence>
<dbReference type="Pfam" id="PF02574">
    <property type="entry name" value="S-methyl_trans"/>
    <property type="match status" value="1"/>
</dbReference>
<keyword evidence="2 3" id="KW-0808">Transferase</keyword>
<evidence type="ECO:0000259" key="4">
    <source>
        <dbReference type="PROSITE" id="PS50970"/>
    </source>
</evidence>
<feature type="binding site" evidence="3">
    <location>
        <position position="276"/>
    </location>
    <ligand>
        <name>Zn(2+)</name>
        <dbReference type="ChEBI" id="CHEBI:29105"/>
    </ligand>
</feature>
<dbReference type="EMBL" id="CP098747">
    <property type="protein sequence ID" value="USG60802.1"/>
    <property type="molecule type" value="Genomic_DNA"/>
</dbReference>